<feature type="transmembrane region" description="Helical" evidence="7">
    <location>
        <begin position="108"/>
        <end position="131"/>
    </location>
</feature>
<feature type="domain" description="Integral membrane bound transporter" evidence="8">
    <location>
        <begin position="721"/>
        <end position="854"/>
    </location>
</feature>
<feature type="transmembrane region" description="Helical" evidence="7">
    <location>
        <begin position="839"/>
        <end position="862"/>
    </location>
</feature>
<evidence type="ECO:0000256" key="5">
    <source>
        <dbReference type="SAM" id="Coils"/>
    </source>
</evidence>
<feature type="compositionally biased region" description="Basic and acidic residues" evidence="6">
    <location>
        <begin position="253"/>
        <end position="264"/>
    </location>
</feature>
<evidence type="ECO:0000256" key="3">
    <source>
        <dbReference type="ARBA" id="ARBA00022989"/>
    </source>
</evidence>
<proteinExistence type="predicted"/>
<evidence type="ECO:0000256" key="7">
    <source>
        <dbReference type="SAM" id="Phobius"/>
    </source>
</evidence>
<feature type="transmembrane region" description="Helical" evidence="7">
    <location>
        <begin position="782"/>
        <end position="801"/>
    </location>
</feature>
<feature type="transmembrane region" description="Helical" evidence="7">
    <location>
        <begin position="702"/>
        <end position="723"/>
    </location>
</feature>
<feature type="transmembrane region" description="Helical" evidence="7">
    <location>
        <begin position="729"/>
        <end position="746"/>
    </location>
</feature>
<dbReference type="PANTHER" id="PTHR47804:SF3">
    <property type="entry name" value="PROTEIN BRE4"/>
    <property type="match status" value="1"/>
</dbReference>
<evidence type="ECO:0000256" key="4">
    <source>
        <dbReference type="ARBA" id="ARBA00023136"/>
    </source>
</evidence>
<evidence type="ECO:0000313" key="10">
    <source>
        <dbReference type="Proteomes" id="UP001489004"/>
    </source>
</evidence>
<reference evidence="9 10" key="1">
    <citation type="journal article" date="2024" name="Nat. Commun.">
        <title>Phylogenomics reveals the evolutionary origins of lichenization in chlorophyte algae.</title>
        <authorList>
            <person name="Puginier C."/>
            <person name="Libourel C."/>
            <person name="Otte J."/>
            <person name="Skaloud P."/>
            <person name="Haon M."/>
            <person name="Grisel S."/>
            <person name="Petersen M."/>
            <person name="Berrin J.G."/>
            <person name="Delaux P.M."/>
            <person name="Dal Grande F."/>
            <person name="Keller J."/>
        </authorList>
    </citation>
    <scope>NUCLEOTIDE SEQUENCE [LARGE SCALE GENOMIC DNA]</scope>
    <source>
        <strain evidence="9 10">SAG 2043</strain>
    </source>
</reference>
<organism evidence="9 10">
    <name type="scientific">[Myrmecia] bisecta</name>
    <dbReference type="NCBI Taxonomy" id="41462"/>
    <lineage>
        <taxon>Eukaryota</taxon>
        <taxon>Viridiplantae</taxon>
        <taxon>Chlorophyta</taxon>
        <taxon>core chlorophytes</taxon>
        <taxon>Trebouxiophyceae</taxon>
        <taxon>Trebouxiales</taxon>
        <taxon>Trebouxiaceae</taxon>
        <taxon>Myrmecia</taxon>
    </lineage>
</organism>
<dbReference type="GO" id="GO:0016020">
    <property type="term" value="C:membrane"/>
    <property type="evidence" value="ECO:0007669"/>
    <property type="project" value="UniProtKB-SubCell"/>
</dbReference>
<keyword evidence="2 7" id="KW-0812">Transmembrane</keyword>
<comment type="subcellular location">
    <subcellularLocation>
        <location evidence="1">Membrane</location>
        <topology evidence="1">Multi-pass membrane protein</topology>
    </subcellularLocation>
</comment>
<keyword evidence="10" id="KW-1185">Reference proteome</keyword>
<dbReference type="PANTHER" id="PTHR47804">
    <property type="entry name" value="60S RIBOSOMAL PROTEIN L19"/>
    <property type="match status" value="1"/>
</dbReference>
<keyword evidence="4 7" id="KW-0472">Membrane</keyword>
<sequence>MEKHVALEVQAPSRGGLPQKLKKQEVEVVRAGFPWRPGPVDKLRAFMVSPLTQAALQLAAGRAAANPFVVCLFVFVRRISFSNSCLASIFYYAAMLLLSLDTTAGSRLLAAASVTGSLWVGVISAGAVVSLAHAPGMAYTTFLCVFSCLALIMLCALRASATLGALIANLSFGIALVTAQFSWPGHTLWYKVIVHFLEMGLVAGLATAFAGLFIVPTLARDELRDCVAQTISELGSSISGYASRVFVPSDDTASTRDSKEDSSLHSRKPYVSYRGSDGGNGLHPNAVVGTSAAAQDQKTAHKSGSIHMCAREEDQHDTDFRQFLRDASDPRGDHNPCHAESPWAPSASALRPQLLHARRLLSEAQAEPQFLSAYLMQLGDWAGVLDALSSLITKSAALESVLEGDEPLLQDRALRQLLGRDVLPIFRLLYAQLAASCAAIAKAIRSDKGSQRAGQYALLFGPSWGMLEFELAATLHAALKGYWQQYRATHPGDLYRPALQVRALLYVATLTNGIMESMAGLEHAVMVALSKQMTVFPLPHQRQPDQDVVARSSEARPEAPSDDGSEGGRTLDEIRLALDERSQSLATTSSSQSEAPRSPRLRTVSLKRLMAERPLQQRSSRALQRHAEDGALIPRSHTVPDGAPPAGWWPWLWLEVAWLLPLVGGLLAFPVLTTLRTLLTKRIPESLSSQDKLARNTWRNRYFLFGLKYWVGYCIVLCLSVALSANHPAVRAWRPQYAILTLVVVLSEKIDTTVTRGLLRLAATVLGGVFGFLVMLRPSVATNPYALTAIVCTFTCMCGFLTMTQFKYAVYLTLITSDALILCQYTVRPDSHGNPQYFYARVAMVSGGVVVVYLIDLVMPWYASSAALEQMGAAYAAATKLIQRDYEIFHDKLERVGRPCNPGDAEKAEAAENEGLEQAEKDILHNCIAKPLSAVQASLAREAVLWKHGILAMPKTVHDMLRCMLVLLDRLAALELMLQQKPIVSGRYSAAPYQYLVEPIDKRLRTVLADVVELGEAVQQLLNADKAQPALLELVDDKIKQLERDRMLLRLKYLETQRTLHGACEATYLHDRTPDDGVRFLSTFFALSRAIDKATLVARTVLEDEWMRQRSTWRLLLGIRP</sequence>
<feature type="transmembrane region" description="Helical" evidence="7">
    <location>
        <begin position="189"/>
        <end position="215"/>
    </location>
</feature>
<dbReference type="AlphaFoldDB" id="A0AAW1Q339"/>
<feature type="region of interest" description="Disordered" evidence="6">
    <location>
        <begin position="538"/>
        <end position="569"/>
    </location>
</feature>
<feature type="region of interest" description="Disordered" evidence="6">
    <location>
        <begin position="250"/>
        <end position="285"/>
    </location>
</feature>
<evidence type="ECO:0000256" key="2">
    <source>
        <dbReference type="ARBA" id="ARBA00022692"/>
    </source>
</evidence>
<evidence type="ECO:0000256" key="1">
    <source>
        <dbReference type="ARBA" id="ARBA00004141"/>
    </source>
</evidence>
<feature type="transmembrane region" description="Helical" evidence="7">
    <location>
        <begin position="758"/>
        <end position="776"/>
    </location>
</feature>
<feature type="region of interest" description="Disordered" evidence="6">
    <location>
        <begin position="583"/>
        <end position="603"/>
    </location>
</feature>
<dbReference type="Pfam" id="PF13515">
    <property type="entry name" value="FUSC_2"/>
    <property type="match status" value="1"/>
</dbReference>
<feature type="coiled-coil region" evidence="5">
    <location>
        <begin position="1032"/>
        <end position="1059"/>
    </location>
</feature>
<feature type="transmembrane region" description="Helical" evidence="7">
    <location>
        <begin position="163"/>
        <end position="183"/>
    </location>
</feature>
<evidence type="ECO:0000256" key="6">
    <source>
        <dbReference type="SAM" id="MobiDB-lite"/>
    </source>
</evidence>
<comment type="caution">
    <text evidence="9">The sequence shown here is derived from an EMBL/GenBank/DDBJ whole genome shotgun (WGS) entry which is preliminary data.</text>
</comment>
<keyword evidence="5" id="KW-0175">Coiled coil</keyword>
<name>A0AAW1Q339_9CHLO</name>
<dbReference type="InterPro" id="IPR049453">
    <property type="entry name" value="Memb_transporter_dom"/>
</dbReference>
<feature type="transmembrane region" description="Helical" evidence="7">
    <location>
        <begin position="137"/>
        <end position="156"/>
    </location>
</feature>
<dbReference type="InterPro" id="IPR052430">
    <property type="entry name" value="IVT-Associated"/>
</dbReference>
<feature type="transmembrane region" description="Helical" evidence="7">
    <location>
        <begin position="81"/>
        <end position="101"/>
    </location>
</feature>
<dbReference type="Proteomes" id="UP001489004">
    <property type="component" value="Unassembled WGS sequence"/>
</dbReference>
<evidence type="ECO:0000313" key="9">
    <source>
        <dbReference type="EMBL" id="KAK9815248.1"/>
    </source>
</evidence>
<protein>
    <recommendedName>
        <fullName evidence="8">Integral membrane bound transporter domain-containing protein</fullName>
    </recommendedName>
</protein>
<accession>A0AAW1Q339</accession>
<feature type="transmembrane region" description="Helical" evidence="7">
    <location>
        <begin position="54"/>
        <end position="75"/>
    </location>
</feature>
<keyword evidence="3 7" id="KW-1133">Transmembrane helix</keyword>
<gene>
    <name evidence="9" type="ORF">WJX72_000626</name>
</gene>
<dbReference type="EMBL" id="JALJOR010000006">
    <property type="protein sequence ID" value="KAK9815248.1"/>
    <property type="molecule type" value="Genomic_DNA"/>
</dbReference>
<feature type="transmembrane region" description="Helical" evidence="7">
    <location>
        <begin position="648"/>
        <end position="672"/>
    </location>
</feature>
<feature type="compositionally biased region" description="Low complexity" evidence="6">
    <location>
        <begin position="583"/>
        <end position="593"/>
    </location>
</feature>
<evidence type="ECO:0000259" key="8">
    <source>
        <dbReference type="Pfam" id="PF13515"/>
    </source>
</evidence>